<keyword evidence="2" id="KW-0804">Transcription</keyword>
<evidence type="ECO:0000313" key="2">
    <source>
        <dbReference type="EMBL" id="KZV27295.1"/>
    </source>
</evidence>
<feature type="compositionally biased region" description="Basic and acidic residues" evidence="1">
    <location>
        <begin position="1"/>
        <end position="14"/>
    </location>
</feature>
<keyword evidence="3" id="KW-1185">Reference proteome</keyword>
<dbReference type="Proteomes" id="UP000250235">
    <property type="component" value="Unassembled WGS sequence"/>
</dbReference>
<evidence type="ECO:0000313" key="3">
    <source>
        <dbReference type="Proteomes" id="UP000250235"/>
    </source>
</evidence>
<accession>A0A2Z7AZN3</accession>
<dbReference type="GO" id="GO:0000428">
    <property type="term" value="C:DNA-directed RNA polymerase complex"/>
    <property type="evidence" value="ECO:0007669"/>
    <property type="project" value="UniProtKB-KW"/>
</dbReference>
<organism evidence="2 3">
    <name type="scientific">Dorcoceras hygrometricum</name>
    <dbReference type="NCBI Taxonomy" id="472368"/>
    <lineage>
        <taxon>Eukaryota</taxon>
        <taxon>Viridiplantae</taxon>
        <taxon>Streptophyta</taxon>
        <taxon>Embryophyta</taxon>
        <taxon>Tracheophyta</taxon>
        <taxon>Spermatophyta</taxon>
        <taxon>Magnoliopsida</taxon>
        <taxon>eudicotyledons</taxon>
        <taxon>Gunneridae</taxon>
        <taxon>Pentapetalae</taxon>
        <taxon>asterids</taxon>
        <taxon>lamiids</taxon>
        <taxon>Lamiales</taxon>
        <taxon>Gesneriaceae</taxon>
        <taxon>Didymocarpoideae</taxon>
        <taxon>Trichosporeae</taxon>
        <taxon>Loxocarpinae</taxon>
        <taxon>Dorcoceras</taxon>
    </lineage>
</organism>
<protein>
    <submittedName>
        <fullName evidence="2">[pt] DNA-directed RNA polymerase subunit</fullName>
    </submittedName>
</protein>
<proteinExistence type="predicted"/>
<evidence type="ECO:0000256" key="1">
    <source>
        <dbReference type="SAM" id="MobiDB-lite"/>
    </source>
</evidence>
<reference evidence="2 3" key="1">
    <citation type="journal article" date="2015" name="Proc. Natl. Acad. Sci. U.S.A.">
        <title>The resurrection genome of Boea hygrometrica: A blueprint for survival of dehydration.</title>
        <authorList>
            <person name="Xiao L."/>
            <person name="Yang G."/>
            <person name="Zhang L."/>
            <person name="Yang X."/>
            <person name="Zhao S."/>
            <person name="Ji Z."/>
            <person name="Zhou Q."/>
            <person name="Hu M."/>
            <person name="Wang Y."/>
            <person name="Chen M."/>
            <person name="Xu Y."/>
            <person name="Jin H."/>
            <person name="Xiao X."/>
            <person name="Hu G."/>
            <person name="Bao F."/>
            <person name="Hu Y."/>
            <person name="Wan P."/>
            <person name="Li L."/>
            <person name="Deng X."/>
            <person name="Kuang T."/>
            <person name="Xiang C."/>
            <person name="Zhu J.K."/>
            <person name="Oliver M.J."/>
            <person name="He Y."/>
        </authorList>
    </citation>
    <scope>NUCLEOTIDE SEQUENCE [LARGE SCALE GENOMIC DNA]</scope>
    <source>
        <strain evidence="3">cv. XS01</strain>
    </source>
</reference>
<dbReference type="EMBL" id="KV010641">
    <property type="protein sequence ID" value="KZV27295.1"/>
    <property type="molecule type" value="Genomic_DNA"/>
</dbReference>
<name>A0A2Z7AZN3_9LAMI</name>
<sequence>METPRCSDRNKSDHVGGGTRRQHGAAQGGGDVRERSGRPREDQRPLVNRESLEIPSARDSYTIIPSDSIGYPRMKASGESSTTKHRLLHASGPHPILPPNDPKSGRSWSRSYELLGLNLRTRELSCALQMLSAQAELLAVSFRGRDLVGS</sequence>
<gene>
    <name evidence="2" type="ORF">F511_23204</name>
</gene>
<keyword evidence="2" id="KW-0240">DNA-directed RNA polymerase</keyword>
<feature type="region of interest" description="Disordered" evidence="1">
    <location>
        <begin position="1"/>
        <end position="105"/>
    </location>
</feature>
<feature type="compositionally biased region" description="Basic and acidic residues" evidence="1">
    <location>
        <begin position="31"/>
        <end position="44"/>
    </location>
</feature>
<dbReference type="AlphaFoldDB" id="A0A2Z7AZN3"/>